<sequence length="57" mass="6831">MKYLLFAPFMLICILGLSQSPERDFVVKEKYINIPIQMEQERQRVKFKVDGDVYTFN</sequence>
<dbReference type="EMBL" id="BARV01006059">
    <property type="protein sequence ID" value="GAI07350.1"/>
    <property type="molecule type" value="Genomic_DNA"/>
</dbReference>
<name>X1LY33_9ZZZZ</name>
<comment type="caution">
    <text evidence="1">The sequence shown here is derived from an EMBL/GenBank/DDBJ whole genome shotgun (WGS) entry which is preliminary data.</text>
</comment>
<evidence type="ECO:0000313" key="1">
    <source>
        <dbReference type="EMBL" id="GAI07350.1"/>
    </source>
</evidence>
<feature type="non-terminal residue" evidence="1">
    <location>
        <position position="57"/>
    </location>
</feature>
<gene>
    <name evidence="1" type="ORF">S06H3_12368</name>
</gene>
<organism evidence="1">
    <name type="scientific">marine sediment metagenome</name>
    <dbReference type="NCBI Taxonomy" id="412755"/>
    <lineage>
        <taxon>unclassified sequences</taxon>
        <taxon>metagenomes</taxon>
        <taxon>ecological metagenomes</taxon>
    </lineage>
</organism>
<accession>X1LY33</accession>
<protein>
    <submittedName>
        <fullName evidence="1">Uncharacterized protein</fullName>
    </submittedName>
</protein>
<dbReference type="AlphaFoldDB" id="X1LY33"/>
<reference evidence="1" key="1">
    <citation type="journal article" date="2014" name="Front. Microbiol.">
        <title>High frequency of phylogenetically diverse reductive dehalogenase-homologous genes in deep subseafloor sedimentary metagenomes.</title>
        <authorList>
            <person name="Kawai M."/>
            <person name="Futagami T."/>
            <person name="Toyoda A."/>
            <person name="Takaki Y."/>
            <person name="Nishi S."/>
            <person name="Hori S."/>
            <person name="Arai W."/>
            <person name="Tsubouchi T."/>
            <person name="Morono Y."/>
            <person name="Uchiyama I."/>
            <person name="Ito T."/>
            <person name="Fujiyama A."/>
            <person name="Inagaki F."/>
            <person name="Takami H."/>
        </authorList>
    </citation>
    <scope>NUCLEOTIDE SEQUENCE</scope>
    <source>
        <strain evidence="1">Expedition CK06-06</strain>
    </source>
</reference>
<proteinExistence type="predicted"/>